<keyword evidence="4" id="KW-1185">Reference proteome</keyword>
<proteinExistence type="predicted"/>
<dbReference type="Proteomes" id="UP000635726">
    <property type="component" value="Unassembled WGS sequence"/>
</dbReference>
<keyword evidence="2" id="KW-1133">Transmembrane helix</keyword>
<feature type="coiled-coil region" evidence="1">
    <location>
        <begin position="46"/>
        <end position="73"/>
    </location>
</feature>
<dbReference type="EMBL" id="BMOE01000001">
    <property type="protein sequence ID" value="GGJ60299.1"/>
    <property type="molecule type" value="Genomic_DNA"/>
</dbReference>
<protein>
    <recommendedName>
        <fullName evidence="5">Cell division protein FtsL</fullName>
    </recommendedName>
</protein>
<keyword evidence="2" id="KW-0812">Transmembrane</keyword>
<reference evidence="3" key="2">
    <citation type="submission" date="2020-09" db="EMBL/GenBank/DDBJ databases">
        <authorList>
            <person name="Sun Q."/>
            <person name="Ohkuma M."/>
        </authorList>
    </citation>
    <scope>NUCLEOTIDE SEQUENCE</scope>
    <source>
        <strain evidence="3">JCM 14371</strain>
    </source>
</reference>
<organism evidence="3 4">
    <name type="scientific">Deinococcus aquiradiocola</name>
    <dbReference type="NCBI Taxonomy" id="393059"/>
    <lineage>
        <taxon>Bacteria</taxon>
        <taxon>Thermotogati</taxon>
        <taxon>Deinococcota</taxon>
        <taxon>Deinococci</taxon>
        <taxon>Deinococcales</taxon>
        <taxon>Deinococcaceae</taxon>
        <taxon>Deinococcus</taxon>
    </lineage>
</organism>
<evidence type="ECO:0000256" key="2">
    <source>
        <dbReference type="SAM" id="Phobius"/>
    </source>
</evidence>
<sequence>MTASVPDPQVQALWRARALRYVMIYVLMACVLVVLRYQTQAIYPHLRDLRATRTELQRQQNELSLTVQTLTSEQRIRAWAIADGMVPYAQASKERQKLPPALAPVPPPPATPLPATLTVRTVWK</sequence>
<gene>
    <name evidence="3" type="ORF">GCM10008939_00090</name>
</gene>
<dbReference type="AlphaFoldDB" id="A0A917P3V6"/>
<keyword evidence="1" id="KW-0175">Coiled coil</keyword>
<feature type="transmembrane region" description="Helical" evidence="2">
    <location>
        <begin position="18"/>
        <end position="37"/>
    </location>
</feature>
<evidence type="ECO:0000313" key="3">
    <source>
        <dbReference type="EMBL" id="GGJ60299.1"/>
    </source>
</evidence>
<evidence type="ECO:0008006" key="5">
    <source>
        <dbReference type="Google" id="ProtNLM"/>
    </source>
</evidence>
<evidence type="ECO:0000256" key="1">
    <source>
        <dbReference type="SAM" id="Coils"/>
    </source>
</evidence>
<comment type="caution">
    <text evidence="3">The sequence shown here is derived from an EMBL/GenBank/DDBJ whole genome shotgun (WGS) entry which is preliminary data.</text>
</comment>
<keyword evidence="2" id="KW-0472">Membrane</keyword>
<evidence type="ECO:0000313" key="4">
    <source>
        <dbReference type="Proteomes" id="UP000635726"/>
    </source>
</evidence>
<name>A0A917P3V6_9DEIO</name>
<dbReference type="RefSeq" id="WP_188960208.1">
    <property type="nucleotide sequence ID" value="NZ_BMOE01000001.1"/>
</dbReference>
<accession>A0A917P3V6</accession>
<reference evidence="3" key="1">
    <citation type="journal article" date="2014" name="Int. J. Syst. Evol. Microbiol.">
        <title>Complete genome sequence of Corynebacterium casei LMG S-19264T (=DSM 44701T), isolated from a smear-ripened cheese.</title>
        <authorList>
            <consortium name="US DOE Joint Genome Institute (JGI-PGF)"/>
            <person name="Walter F."/>
            <person name="Albersmeier A."/>
            <person name="Kalinowski J."/>
            <person name="Ruckert C."/>
        </authorList>
    </citation>
    <scope>NUCLEOTIDE SEQUENCE</scope>
    <source>
        <strain evidence="3">JCM 14371</strain>
    </source>
</reference>